<evidence type="ECO:0000256" key="1">
    <source>
        <dbReference type="ARBA" id="ARBA00004613"/>
    </source>
</evidence>
<dbReference type="NCBIfam" id="NF033679">
    <property type="entry name" value="DNRLRE_dom"/>
    <property type="match status" value="1"/>
</dbReference>
<proteinExistence type="predicted"/>
<feature type="signal peptide" evidence="4">
    <location>
        <begin position="1"/>
        <end position="24"/>
    </location>
</feature>
<keyword evidence="8" id="KW-1185">Reference proteome</keyword>
<dbReference type="InterPro" id="IPR055372">
    <property type="entry name" value="CBM96"/>
</dbReference>
<evidence type="ECO:0000259" key="6">
    <source>
        <dbReference type="Pfam" id="PF24517"/>
    </source>
</evidence>
<name>A0ABU1ATM6_9BACT</name>
<evidence type="ECO:0000256" key="2">
    <source>
        <dbReference type="ARBA" id="ARBA00022525"/>
    </source>
</evidence>
<evidence type="ECO:0000256" key="4">
    <source>
        <dbReference type="SAM" id="SignalP"/>
    </source>
</evidence>
<protein>
    <submittedName>
        <fullName evidence="7">DNRLRE domain-containing protein</fullName>
    </submittedName>
</protein>
<accession>A0ABU1ATM6</accession>
<evidence type="ECO:0000256" key="3">
    <source>
        <dbReference type="ARBA" id="ARBA00022729"/>
    </source>
</evidence>
<dbReference type="Proteomes" id="UP001225316">
    <property type="component" value="Unassembled WGS sequence"/>
</dbReference>
<feature type="domain" description="Carbohydrate-binding module family 96" evidence="6">
    <location>
        <begin position="27"/>
        <end position="202"/>
    </location>
</feature>
<sequence length="230" mass="24507">MQMYSSKIIALLGLAAVAPSFSSASIVLTASDDNYVYTGDKNTNYNSESASITVKNASSNDRIAYVKFDLSSVISGVDTSQDAVLSMTFNQVTNAGSGDTAEFIFSALSNTGSPSNFAWQESTVTYNSRPTGTFTDLTPSYNWSYNASDVAHTITFSGLTNFIQADNTVTFRIFGPQLPDTGNNPSWHSSEATTVAYRPTLTLVAVPEPATASILLGLATLAIAGTKRRR</sequence>
<evidence type="ECO:0000313" key="7">
    <source>
        <dbReference type="EMBL" id="MDQ8207522.1"/>
    </source>
</evidence>
<feature type="chain" id="PRO_5046864495" evidence="4">
    <location>
        <begin position="25"/>
        <end position="230"/>
    </location>
</feature>
<evidence type="ECO:0000313" key="8">
    <source>
        <dbReference type="Proteomes" id="UP001225316"/>
    </source>
</evidence>
<gene>
    <name evidence="7" type="ORF">QEH52_08380</name>
</gene>
<dbReference type="EMBL" id="JARXHW010000015">
    <property type="protein sequence ID" value="MDQ8207522.1"/>
    <property type="molecule type" value="Genomic_DNA"/>
</dbReference>
<dbReference type="Pfam" id="PF07589">
    <property type="entry name" value="PEP-CTERM"/>
    <property type="match status" value="1"/>
</dbReference>
<feature type="domain" description="Ice-binding protein C-terminal" evidence="5">
    <location>
        <begin position="205"/>
        <end position="229"/>
    </location>
</feature>
<dbReference type="RefSeq" id="WP_308949682.1">
    <property type="nucleotide sequence ID" value="NZ_JARXHW010000015.1"/>
</dbReference>
<comment type="subcellular location">
    <subcellularLocation>
        <location evidence="1">Secreted</location>
    </subcellularLocation>
</comment>
<keyword evidence="3 4" id="KW-0732">Signal</keyword>
<dbReference type="InterPro" id="IPR013424">
    <property type="entry name" value="Ice-binding_C"/>
</dbReference>
<comment type="caution">
    <text evidence="7">The sequence shown here is derived from an EMBL/GenBank/DDBJ whole genome shotgun (WGS) entry which is preliminary data.</text>
</comment>
<keyword evidence="2" id="KW-0964">Secreted</keyword>
<organism evidence="7 8">
    <name type="scientific">Thalassobacterium maritimum</name>
    <dbReference type="NCBI Taxonomy" id="3041265"/>
    <lineage>
        <taxon>Bacteria</taxon>
        <taxon>Pseudomonadati</taxon>
        <taxon>Verrucomicrobiota</taxon>
        <taxon>Opitutia</taxon>
        <taxon>Puniceicoccales</taxon>
        <taxon>Coraliomargaritaceae</taxon>
        <taxon>Thalassobacterium</taxon>
    </lineage>
</organism>
<reference evidence="7 8" key="1">
    <citation type="submission" date="2023-04" db="EMBL/GenBank/DDBJ databases">
        <title>A novel bacteria isolated from coastal sediment.</title>
        <authorList>
            <person name="Liu X.-J."/>
            <person name="Du Z.-J."/>
        </authorList>
    </citation>
    <scope>NUCLEOTIDE SEQUENCE [LARGE SCALE GENOMIC DNA]</scope>
    <source>
        <strain evidence="7 8">SDUM461003</strain>
    </source>
</reference>
<dbReference type="Pfam" id="PF24517">
    <property type="entry name" value="CBM96"/>
    <property type="match status" value="1"/>
</dbReference>
<evidence type="ECO:0000259" key="5">
    <source>
        <dbReference type="Pfam" id="PF07589"/>
    </source>
</evidence>